<dbReference type="InterPro" id="IPR030389">
    <property type="entry name" value="G_FEOB_dom"/>
</dbReference>
<dbReference type="Pfam" id="PF02421">
    <property type="entry name" value="FeoB_N"/>
    <property type="match status" value="1"/>
</dbReference>
<accession>A0A9D1I2I6</accession>
<feature type="domain" description="FeoB-type G" evidence="2">
    <location>
        <begin position="11"/>
        <end position="177"/>
    </location>
</feature>
<feature type="transmembrane region" description="Helical" evidence="1">
    <location>
        <begin position="564"/>
        <end position="582"/>
    </location>
</feature>
<dbReference type="Proteomes" id="UP000824091">
    <property type="component" value="Unassembled WGS sequence"/>
</dbReference>
<dbReference type="AlphaFoldDB" id="A0A9D1I2I6"/>
<dbReference type="Pfam" id="PF07670">
    <property type="entry name" value="Gate"/>
    <property type="match status" value="2"/>
</dbReference>
<dbReference type="InterPro" id="IPR027417">
    <property type="entry name" value="P-loop_NTPase"/>
</dbReference>
<reference evidence="3" key="2">
    <citation type="journal article" date="2021" name="PeerJ">
        <title>Extensive microbial diversity within the chicken gut microbiome revealed by metagenomics and culture.</title>
        <authorList>
            <person name="Gilroy R."/>
            <person name="Ravi A."/>
            <person name="Getino M."/>
            <person name="Pursley I."/>
            <person name="Horton D.L."/>
            <person name="Alikhan N.F."/>
            <person name="Baker D."/>
            <person name="Gharbi K."/>
            <person name="Hall N."/>
            <person name="Watson M."/>
            <person name="Adriaenssens E.M."/>
            <person name="Foster-Nyarko E."/>
            <person name="Jarju S."/>
            <person name="Secka A."/>
            <person name="Antonio M."/>
            <person name="Oren A."/>
            <person name="Chaudhuri R.R."/>
            <person name="La Ragione R."/>
            <person name="Hildebrand F."/>
            <person name="Pallen M.J."/>
        </authorList>
    </citation>
    <scope>NUCLEOTIDE SEQUENCE</scope>
    <source>
        <strain evidence="3">11300</strain>
    </source>
</reference>
<dbReference type="Gene3D" id="3.40.50.300">
    <property type="entry name" value="P-loop containing nucleotide triphosphate hydrolases"/>
    <property type="match status" value="1"/>
</dbReference>
<proteinExistence type="predicted"/>
<dbReference type="EMBL" id="DVMO01000020">
    <property type="protein sequence ID" value="HIU26989.1"/>
    <property type="molecule type" value="Genomic_DNA"/>
</dbReference>
<dbReference type="GO" id="GO:0005886">
    <property type="term" value="C:plasma membrane"/>
    <property type="evidence" value="ECO:0007669"/>
    <property type="project" value="TreeGrafter"/>
</dbReference>
<dbReference type="GO" id="GO:0015093">
    <property type="term" value="F:ferrous iron transmembrane transporter activity"/>
    <property type="evidence" value="ECO:0007669"/>
    <property type="project" value="InterPro"/>
</dbReference>
<feature type="transmembrane region" description="Helical" evidence="1">
    <location>
        <begin position="376"/>
        <end position="402"/>
    </location>
</feature>
<keyword evidence="1" id="KW-1133">Transmembrane helix</keyword>
<dbReference type="InterPro" id="IPR050860">
    <property type="entry name" value="FeoB_GTPase"/>
</dbReference>
<organism evidence="3 4">
    <name type="scientific">Candidatus Fimisoma avicola</name>
    <dbReference type="NCBI Taxonomy" id="2840826"/>
    <lineage>
        <taxon>Bacteria</taxon>
        <taxon>Bacillati</taxon>
        <taxon>Bacillota</taxon>
        <taxon>Clostridia</taxon>
        <taxon>Eubacteriales</taxon>
        <taxon>Candidatus Fimisoma</taxon>
    </lineage>
</organism>
<dbReference type="InterPro" id="IPR011642">
    <property type="entry name" value="Gate_dom"/>
</dbReference>
<feature type="transmembrane region" description="Helical" evidence="1">
    <location>
        <begin position="519"/>
        <end position="543"/>
    </location>
</feature>
<name>A0A9D1I2I6_9FIRM</name>
<dbReference type="SUPFAM" id="SSF52540">
    <property type="entry name" value="P-loop containing nucleoside triphosphate hydrolases"/>
    <property type="match status" value="1"/>
</dbReference>
<dbReference type="PANTHER" id="PTHR43185:SF2">
    <property type="entry name" value="FERROUS IRON TRANSPORT PROTEIN B"/>
    <property type="match status" value="1"/>
</dbReference>
<evidence type="ECO:0000256" key="1">
    <source>
        <dbReference type="SAM" id="Phobius"/>
    </source>
</evidence>
<dbReference type="Pfam" id="PF07664">
    <property type="entry name" value="FeoB_C"/>
    <property type="match status" value="1"/>
</dbReference>
<keyword evidence="1" id="KW-0812">Transmembrane</keyword>
<dbReference type="PANTHER" id="PTHR43185">
    <property type="entry name" value="FERROUS IRON TRANSPORT PROTEIN B"/>
    <property type="match status" value="1"/>
</dbReference>
<evidence type="ECO:0000259" key="2">
    <source>
        <dbReference type="PROSITE" id="PS51711"/>
    </source>
</evidence>
<comment type="caution">
    <text evidence="3">The sequence shown here is derived from an EMBL/GenBank/DDBJ whole genome shotgun (WGS) entry which is preliminary data.</text>
</comment>
<dbReference type="InterPro" id="IPR011640">
    <property type="entry name" value="Fe2_transport_prot_B_C"/>
</dbReference>
<feature type="transmembrane region" description="Helical" evidence="1">
    <location>
        <begin position="468"/>
        <end position="490"/>
    </location>
</feature>
<dbReference type="GO" id="GO:0005525">
    <property type="term" value="F:GTP binding"/>
    <property type="evidence" value="ECO:0007669"/>
    <property type="project" value="InterPro"/>
</dbReference>
<dbReference type="PROSITE" id="PS51711">
    <property type="entry name" value="G_FEOB"/>
    <property type="match status" value="1"/>
</dbReference>
<reference evidence="3" key="1">
    <citation type="submission" date="2020-10" db="EMBL/GenBank/DDBJ databases">
        <authorList>
            <person name="Gilroy R."/>
        </authorList>
    </citation>
    <scope>NUCLEOTIDE SEQUENCE</scope>
    <source>
        <strain evidence="3">11300</strain>
    </source>
</reference>
<feature type="transmembrane region" description="Helical" evidence="1">
    <location>
        <begin position="408"/>
        <end position="428"/>
    </location>
</feature>
<evidence type="ECO:0000313" key="4">
    <source>
        <dbReference type="Proteomes" id="UP000824091"/>
    </source>
</evidence>
<sequence>MCGGGKIMNHKPAIVLAGNPNVGKTTIFNCLTGMRQHTGNWAGKTVASACGVWRYGKGKRKTLLSLIDSPGCYSLNTSSPEEELAKEQICDPAAKGVIIVCDGTCLERNLILALQILAVRKDVVLCVNLMDQVRKKKITIDGDKLESLLGIKVIFTEANKKRQIRDAMEEAAQWLLDRDSGSAGKDRENTWTDMTGIYQSPEILAAEAKAIAGDAVCYGKLEDNMDLRIDRALTSPVTGFPIMAAMLMVIFWITIKGANYPSEVLSSFLFSLEGPLDRGLEMAGLGNGIRDMLVSGMYRVLAWVVSVMLPPMAIFFPLFTLMEDWGFLPRVAFNMDRCFKCCKACGKQALTMCMGLGCNASAVVGCRIIDSERERLLAMLTNVFMPCNGRFPILISMITIFFAKDGGIKGAALLTAVILLGVAATLAATKLLSETLLKGAHSSFILELPPYRKPQISKVIIRSVFDRTLFVLARAMSVAAPAGLVIWLLAHTDAGGMSLLDHMAEFLDPVGKFMGLDGVILTAFILGLPANEVVLPIAMMIYTGQGSLSQITDLMSFGDFLAENGWSALTAANMLIFTLMHWPCATTLLSVKKESGSWKWTAVAAVLPLLFGMALCSITACIYRIIL</sequence>
<evidence type="ECO:0000313" key="3">
    <source>
        <dbReference type="EMBL" id="HIU26989.1"/>
    </source>
</evidence>
<feature type="transmembrane region" description="Helical" evidence="1">
    <location>
        <begin position="602"/>
        <end position="626"/>
    </location>
</feature>
<keyword evidence="1" id="KW-0472">Membrane</keyword>
<feature type="transmembrane region" description="Helical" evidence="1">
    <location>
        <begin position="300"/>
        <end position="321"/>
    </location>
</feature>
<gene>
    <name evidence="3" type="ORF">IAD16_01245</name>
</gene>
<protein>
    <submittedName>
        <fullName evidence="3">Ferrous iron transporter B</fullName>
    </submittedName>
</protein>
<feature type="transmembrane region" description="Helical" evidence="1">
    <location>
        <begin position="237"/>
        <end position="255"/>
    </location>
</feature>